<proteinExistence type="predicted"/>
<protein>
    <submittedName>
        <fullName evidence="1">Exodeoxyribonuclease VII small subunit</fullName>
        <ecNumber evidence="1">3.1.11.6</ecNumber>
    </submittedName>
</protein>
<evidence type="ECO:0000313" key="1">
    <source>
        <dbReference type="EMBL" id="TGX81171.1"/>
    </source>
</evidence>
<dbReference type="EMBL" id="SRZC01000019">
    <property type="protein sequence ID" value="TGX81171.1"/>
    <property type="molecule type" value="Genomic_DNA"/>
</dbReference>
<reference evidence="1" key="1">
    <citation type="submission" date="2019-04" db="EMBL/GenBank/DDBJ databases">
        <title>Microbes associate with the intestines of laboratory mice.</title>
        <authorList>
            <person name="Navarre W."/>
            <person name="Wong E."/>
            <person name="Huang K."/>
            <person name="Tropini C."/>
            <person name="Ng K."/>
            <person name="Yu B."/>
        </authorList>
    </citation>
    <scope>NUCLEOTIDE SEQUENCE</scope>
    <source>
        <strain evidence="1">NM73_A23</strain>
    </source>
</reference>
<dbReference type="Proteomes" id="UP000308886">
    <property type="component" value="Unassembled WGS sequence"/>
</dbReference>
<name>A0AC61QNH5_9BACT</name>
<comment type="caution">
    <text evidence="1">The sequence shown here is derived from an EMBL/GenBank/DDBJ whole genome shotgun (WGS) entry which is preliminary data.</text>
</comment>
<organism evidence="1 2">
    <name type="scientific">Palleniella muris</name>
    <dbReference type="NCBI Taxonomy" id="3038145"/>
    <lineage>
        <taxon>Bacteria</taxon>
        <taxon>Pseudomonadati</taxon>
        <taxon>Bacteroidota</taxon>
        <taxon>Bacteroidia</taxon>
        <taxon>Bacteroidales</taxon>
        <taxon>Prevotellaceae</taxon>
        <taxon>Palleniella</taxon>
    </lineage>
</organism>
<gene>
    <name evidence="1" type="primary">xseB</name>
    <name evidence="1" type="ORF">E5358_11175</name>
</gene>
<keyword evidence="1" id="KW-0378">Hydrolase</keyword>
<sequence length="64" mass="7231">MEKAMKYENAVTELEQIVAQLESGDMDLDAITTKLKRARALVKFCNESLTKADNEIQKILDGEE</sequence>
<keyword evidence="2" id="KW-1185">Reference proteome</keyword>
<accession>A0AC61QNH5</accession>
<dbReference type="EC" id="3.1.11.6" evidence="1"/>
<evidence type="ECO:0000313" key="2">
    <source>
        <dbReference type="Proteomes" id="UP000308886"/>
    </source>
</evidence>